<gene>
    <name evidence="1" type="ORF">I595_2794</name>
</gene>
<evidence type="ECO:0000313" key="1">
    <source>
        <dbReference type="EMBL" id="KPM30817.1"/>
    </source>
</evidence>
<name>A0A0P7AF91_9FLAO</name>
<dbReference type="AlphaFoldDB" id="A0A0P7AF91"/>
<reference evidence="1 2" key="1">
    <citation type="submission" date="2015-09" db="EMBL/GenBank/DDBJ databases">
        <title>Genome sequence of the marine flavobacterium Croceitalea dokdonensis DOKDO 023 that contains proton- and sodium-pumping rhodopsins.</title>
        <authorList>
            <person name="Kwon S.-K."/>
            <person name="Lee H.K."/>
            <person name="Kwak M.-J."/>
            <person name="Kim J.F."/>
        </authorList>
    </citation>
    <scope>NUCLEOTIDE SEQUENCE [LARGE SCALE GENOMIC DNA]</scope>
    <source>
        <strain evidence="1 2">DOKDO 023</strain>
    </source>
</reference>
<proteinExistence type="predicted"/>
<keyword evidence="2" id="KW-1185">Reference proteome</keyword>
<organism evidence="1 2">
    <name type="scientific">Croceitalea dokdonensis DOKDO 023</name>
    <dbReference type="NCBI Taxonomy" id="1300341"/>
    <lineage>
        <taxon>Bacteria</taxon>
        <taxon>Pseudomonadati</taxon>
        <taxon>Bacteroidota</taxon>
        <taxon>Flavobacteriia</taxon>
        <taxon>Flavobacteriales</taxon>
        <taxon>Flavobacteriaceae</taxon>
        <taxon>Croceitalea</taxon>
    </lineage>
</organism>
<accession>A0A0P7AF91</accession>
<dbReference type="Proteomes" id="UP000050280">
    <property type="component" value="Unassembled WGS sequence"/>
</dbReference>
<evidence type="ECO:0000313" key="2">
    <source>
        <dbReference type="Proteomes" id="UP000050280"/>
    </source>
</evidence>
<dbReference type="EMBL" id="LDJX01000006">
    <property type="protein sequence ID" value="KPM30817.1"/>
    <property type="molecule type" value="Genomic_DNA"/>
</dbReference>
<protein>
    <submittedName>
        <fullName evidence="1">Uncharacterized protein</fullName>
    </submittedName>
</protein>
<sequence length="49" mass="5872">MVFNPYLLPLHEVYSPYHQRWRIGLVPCEQIKKTTPARDVLQGLFRNFV</sequence>
<comment type="caution">
    <text evidence="1">The sequence shown here is derived from an EMBL/GenBank/DDBJ whole genome shotgun (WGS) entry which is preliminary data.</text>
</comment>